<dbReference type="PROSITE" id="PS50102">
    <property type="entry name" value="RRM"/>
    <property type="match status" value="1"/>
</dbReference>
<comment type="caution">
    <text evidence="5">The sequence shown here is derived from an EMBL/GenBank/DDBJ whole genome shotgun (WGS) entry which is preliminary data.</text>
</comment>
<reference evidence="5" key="1">
    <citation type="journal article" date="2020" name="Stud. Mycol.">
        <title>101 Dothideomycetes genomes: a test case for predicting lifestyles and emergence of pathogens.</title>
        <authorList>
            <person name="Haridas S."/>
            <person name="Albert R."/>
            <person name="Binder M."/>
            <person name="Bloem J."/>
            <person name="Labutti K."/>
            <person name="Salamov A."/>
            <person name="Andreopoulos B."/>
            <person name="Baker S."/>
            <person name="Barry K."/>
            <person name="Bills G."/>
            <person name="Bluhm B."/>
            <person name="Cannon C."/>
            <person name="Castanera R."/>
            <person name="Culley D."/>
            <person name="Daum C."/>
            <person name="Ezra D."/>
            <person name="Gonzalez J."/>
            <person name="Henrissat B."/>
            <person name="Kuo A."/>
            <person name="Liang C."/>
            <person name="Lipzen A."/>
            <person name="Lutzoni F."/>
            <person name="Magnuson J."/>
            <person name="Mondo S."/>
            <person name="Nolan M."/>
            <person name="Ohm R."/>
            <person name="Pangilinan J."/>
            <person name="Park H.-J."/>
            <person name="Ramirez L."/>
            <person name="Alfaro M."/>
            <person name="Sun H."/>
            <person name="Tritt A."/>
            <person name="Yoshinaga Y."/>
            <person name="Zwiers L.-H."/>
            <person name="Turgeon B."/>
            <person name="Goodwin S."/>
            <person name="Spatafora J."/>
            <person name="Crous P."/>
            <person name="Grigoriev I."/>
        </authorList>
    </citation>
    <scope>NUCLEOTIDE SEQUENCE</scope>
    <source>
        <strain evidence="5">CBS 101060</strain>
    </source>
</reference>
<organism evidence="5 6">
    <name type="scientific">Patellaria atrata CBS 101060</name>
    <dbReference type="NCBI Taxonomy" id="1346257"/>
    <lineage>
        <taxon>Eukaryota</taxon>
        <taxon>Fungi</taxon>
        <taxon>Dikarya</taxon>
        <taxon>Ascomycota</taxon>
        <taxon>Pezizomycotina</taxon>
        <taxon>Dothideomycetes</taxon>
        <taxon>Dothideomycetes incertae sedis</taxon>
        <taxon>Patellariales</taxon>
        <taxon>Patellariaceae</taxon>
        <taxon>Patellaria</taxon>
    </lineage>
</organism>
<gene>
    <name evidence="5" type="ORF">M501DRAFT_994098</name>
</gene>
<dbReference type="SMART" id="SM00360">
    <property type="entry name" value="RRM"/>
    <property type="match status" value="1"/>
</dbReference>
<dbReference type="InterPro" id="IPR051229">
    <property type="entry name" value="ALYREF_mRNA_export"/>
</dbReference>
<dbReference type="Pfam" id="PF00076">
    <property type="entry name" value="RRM_1"/>
    <property type="match status" value="1"/>
</dbReference>
<feature type="compositionally biased region" description="Basic and acidic residues" evidence="3">
    <location>
        <begin position="22"/>
        <end position="64"/>
    </location>
</feature>
<dbReference type="CDD" id="cd12418">
    <property type="entry name" value="RRM_Aly_REF_like"/>
    <property type="match status" value="1"/>
</dbReference>
<proteinExistence type="predicted"/>
<feature type="region of interest" description="Disordered" evidence="3">
    <location>
        <begin position="1"/>
        <end position="86"/>
    </location>
</feature>
<protein>
    <submittedName>
        <fullName evidence="5">RNA-binding domain-containing protein</fullName>
    </submittedName>
</protein>
<evidence type="ECO:0000313" key="6">
    <source>
        <dbReference type="Proteomes" id="UP000799429"/>
    </source>
</evidence>
<dbReference type="OrthoDB" id="5382468at2759"/>
<sequence length="325" mass="36990">MSRALDRSLDEIASTNARGYRGGRDRRQNNWPRDGVRKSSQRDEPKNLDQDWVHDRFDDDDSRRPTRGPHSQRDRIERYAPESDQASGVKLRVENLHYELSEDDLKELFERIGRVQSVQLLYDRHDRSKGVGFVTYYRVSDARAAIDEFNGANAKGQPIRLSLVPQPAARQLARNPFDYVDVPARSLFDRIENTGTRRRGRSSSPDTFVRHSDVSKPPPSNIDRYIPGQRRRSPPRRGSGRESGRRPGARREQSGRREDTGRPIVQGRPRKTQQELDAEMEDYWGKGTNADESANGHNGNSFIQTAAAAPANTSAPVDDDIDMIE</sequence>
<feature type="compositionally biased region" description="Low complexity" evidence="3">
    <location>
        <begin position="305"/>
        <end position="316"/>
    </location>
</feature>
<dbReference type="InterPro" id="IPR012677">
    <property type="entry name" value="Nucleotide-bd_a/b_plait_sf"/>
</dbReference>
<dbReference type="EMBL" id="MU006089">
    <property type="protein sequence ID" value="KAF2843242.1"/>
    <property type="molecule type" value="Genomic_DNA"/>
</dbReference>
<dbReference type="Proteomes" id="UP000799429">
    <property type="component" value="Unassembled WGS sequence"/>
</dbReference>
<accession>A0A9P4SIP8</accession>
<feature type="compositionally biased region" description="Basic and acidic residues" evidence="3">
    <location>
        <begin position="71"/>
        <end position="81"/>
    </location>
</feature>
<dbReference type="PANTHER" id="PTHR19965:SF82">
    <property type="entry name" value="THO COMPLEX SUBUNIT 4"/>
    <property type="match status" value="1"/>
</dbReference>
<evidence type="ECO:0000256" key="2">
    <source>
        <dbReference type="PROSITE-ProRule" id="PRU00176"/>
    </source>
</evidence>
<evidence type="ECO:0000259" key="4">
    <source>
        <dbReference type="PROSITE" id="PS50102"/>
    </source>
</evidence>
<evidence type="ECO:0000313" key="5">
    <source>
        <dbReference type="EMBL" id="KAF2843242.1"/>
    </source>
</evidence>
<dbReference type="GO" id="GO:0005634">
    <property type="term" value="C:nucleus"/>
    <property type="evidence" value="ECO:0007669"/>
    <property type="project" value="TreeGrafter"/>
</dbReference>
<dbReference type="PANTHER" id="PTHR19965">
    <property type="entry name" value="RNA AND EXPORT FACTOR BINDING PROTEIN"/>
    <property type="match status" value="1"/>
</dbReference>
<feature type="compositionally biased region" description="Basic and acidic residues" evidence="3">
    <location>
        <begin position="1"/>
        <end position="10"/>
    </location>
</feature>
<dbReference type="GO" id="GO:0003729">
    <property type="term" value="F:mRNA binding"/>
    <property type="evidence" value="ECO:0007669"/>
    <property type="project" value="TreeGrafter"/>
</dbReference>
<dbReference type="Pfam" id="PF13865">
    <property type="entry name" value="FoP_duplication"/>
    <property type="match status" value="1"/>
</dbReference>
<evidence type="ECO:0000256" key="1">
    <source>
        <dbReference type="ARBA" id="ARBA00022884"/>
    </source>
</evidence>
<dbReference type="SUPFAM" id="SSF54928">
    <property type="entry name" value="RNA-binding domain, RBD"/>
    <property type="match status" value="1"/>
</dbReference>
<dbReference type="AlphaFoldDB" id="A0A9P4SIP8"/>
<evidence type="ECO:0000256" key="3">
    <source>
        <dbReference type="SAM" id="MobiDB-lite"/>
    </source>
</evidence>
<feature type="compositionally biased region" description="Basic and acidic residues" evidence="3">
    <location>
        <begin position="239"/>
        <end position="261"/>
    </location>
</feature>
<keyword evidence="1 2" id="KW-0694">RNA-binding</keyword>
<dbReference type="Gene3D" id="3.30.70.330">
    <property type="match status" value="1"/>
</dbReference>
<feature type="compositionally biased region" description="Polar residues" evidence="3">
    <location>
        <begin position="290"/>
        <end position="304"/>
    </location>
</feature>
<name>A0A9P4SIP8_9PEZI</name>
<dbReference type="SMART" id="SM01218">
    <property type="entry name" value="FoP_duplication"/>
    <property type="match status" value="1"/>
</dbReference>
<dbReference type="InterPro" id="IPR035979">
    <property type="entry name" value="RBD_domain_sf"/>
</dbReference>
<dbReference type="InterPro" id="IPR000504">
    <property type="entry name" value="RRM_dom"/>
</dbReference>
<feature type="region of interest" description="Disordered" evidence="3">
    <location>
        <begin position="191"/>
        <end position="325"/>
    </location>
</feature>
<keyword evidence="6" id="KW-1185">Reference proteome</keyword>
<feature type="domain" description="RRM" evidence="4">
    <location>
        <begin position="89"/>
        <end position="166"/>
    </location>
</feature>
<dbReference type="InterPro" id="IPR025715">
    <property type="entry name" value="FoP_C"/>
</dbReference>